<dbReference type="GO" id="GO:0003677">
    <property type="term" value="F:DNA binding"/>
    <property type="evidence" value="ECO:0007669"/>
    <property type="project" value="InterPro"/>
</dbReference>
<dbReference type="InterPro" id="IPR036388">
    <property type="entry name" value="WH-like_DNA-bd_sf"/>
</dbReference>
<dbReference type="EMBL" id="BNBO01000020">
    <property type="protein sequence ID" value="GHH73620.1"/>
    <property type="molecule type" value="Genomic_DNA"/>
</dbReference>
<dbReference type="InterPro" id="IPR002831">
    <property type="entry name" value="Tscrpt_reg_TrmB_N"/>
</dbReference>
<dbReference type="InterPro" id="IPR036390">
    <property type="entry name" value="WH_DNA-bd_sf"/>
</dbReference>
<comment type="caution">
    <text evidence="2">The sequence shown here is derived from an EMBL/GenBank/DDBJ whole genome shotgun (WGS) entry which is preliminary data.</text>
</comment>
<dbReference type="GeneID" id="95354248"/>
<dbReference type="SUPFAM" id="SSF46894">
    <property type="entry name" value="C-terminal effector domain of the bipartite response regulators"/>
    <property type="match status" value="1"/>
</dbReference>
<dbReference type="GO" id="GO:0006355">
    <property type="term" value="P:regulation of DNA-templated transcription"/>
    <property type="evidence" value="ECO:0007669"/>
    <property type="project" value="InterPro"/>
</dbReference>
<evidence type="ECO:0000313" key="2">
    <source>
        <dbReference type="EMBL" id="GHH73620.1"/>
    </source>
</evidence>
<protein>
    <recommendedName>
        <fullName evidence="1">HTH luxR-type domain-containing protein</fullName>
    </recommendedName>
</protein>
<reference evidence="2" key="2">
    <citation type="submission" date="2020-09" db="EMBL/GenBank/DDBJ databases">
        <authorList>
            <person name="Sun Q."/>
            <person name="Ohkuma M."/>
        </authorList>
    </citation>
    <scope>NUCLEOTIDE SEQUENCE</scope>
    <source>
        <strain evidence="2">JCM 4646</strain>
    </source>
</reference>
<accession>A0A919FXV8</accession>
<dbReference type="PANTHER" id="PTHR34293:SF1">
    <property type="entry name" value="HTH-TYPE TRANSCRIPTIONAL REGULATOR TRMBL2"/>
    <property type="match status" value="1"/>
</dbReference>
<dbReference type="RefSeq" id="WP_190212086.1">
    <property type="nucleotide sequence ID" value="NZ_BNBO01000020.1"/>
</dbReference>
<dbReference type="PANTHER" id="PTHR34293">
    <property type="entry name" value="HTH-TYPE TRANSCRIPTIONAL REGULATOR TRMBL2"/>
    <property type="match status" value="1"/>
</dbReference>
<organism evidence="2 3">
    <name type="scientific">Kitasatospora indigofera</name>
    <dbReference type="NCBI Taxonomy" id="67307"/>
    <lineage>
        <taxon>Bacteria</taxon>
        <taxon>Bacillati</taxon>
        <taxon>Actinomycetota</taxon>
        <taxon>Actinomycetes</taxon>
        <taxon>Kitasatosporales</taxon>
        <taxon>Streptomycetaceae</taxon>
        <taxon>Kitasatospora</taxon>
    </lineage>
</organism>
<proteinExistence type="predicted"/>
<keyword evidence="3" id="KW-1185">Reference proteome</keyword>
<reference evidence="2" key="1">
    <citation type="journal article" date="2014" name="Int. J. Syst. Evol. Microbiol.">
        <title>Complete genome sequence of Corynebacterium casei LMG S-19264T (=DSM 44701T), isolated from a smear-ripened cheese.</title>
        <authorList>
            <consortium name="US DOE Joint Genome Institute (JGI-PGF)"/>
            <person name="Walter F."/>
            <person name="Albersmeier A."/>
            <person name="Kalinowski J."/>
            <person name="Ruckert C."/>
        </authorList>
    </citation>
    <scope>NUCLEOTIDE SEQUENCE</scope>
    <source>
        <strain evidence="2">JCM 4646</strain>
    </source>
</reference>
<evidence type="ECO:0000259" key="1">
    <source>
        <dbReference type="SMART" id="SM00421"/>
    </source>
</evidence>
<dbReference type="SUPFAM" id="SSF46785">
    <property type="entry name" value="Winged helix' DNA-binding domain"/>
    <property type="match status" value="1"/>
</dbReference>
<name>A0A919FXV8_9ACTN</name>
<evidence type="ECO:0000313" key="3">
    <source>
        <dbReference type="Proteomes" id="UP000617734"/>
    </source>
</evidence>
<dbReference type="InterPro" id="IPR051797">
    <property type="entry name" value="TrmB-like"/>
</dbReference>
<dbReference type="SMART" id="SM00421">
    <property type="entry name" value="HTH_LUXR"/>
    <property type="match status" value="1"/>
</dbReference>
<sequence length="316" mass="34712">MLLGAFGVGEAEERVYRALLGTTESTLTEVSEAAGCTAAQAGRSLRALEGKGLVHRTPHPTRYRAAPPGLAIEVLALDRHRQIEQARLAAVEFTELWSAGERGRQVPVEVVQGHDVNTQRFLQAQRAAEREVLTLDRPPHQEEGITPQHVLQLERMAQGVTYRTVYDRLSLSEPGQIERAHELARGGEQARVYDGVPMKLLITDGSGALVPFAVHGTRRSVVLDRSPLLDGLLTLFELLWECAAPLWPARGVRGLDPTDERLLGLASAGHTDESMARTTGMSKRTVERRMRVLMDSLDARTRFQAGLQAGRRGLLG</sequence>
<dbReference type="AlphaFoldDB" id="A0A919FXV8"/>
<feature type="domain" description="HTH luxR-type" evidence="1">
    <location>
        <begin position="252"/>
        <end position="309"/>
    </location>
</feature>
<dbReference type="InterPro" id="IPR000792">
    <property type="entry name" value="Tscrpt_reg_LuxR_C"/>
</dbReference>
<dbReference type="Gene3D" id="1.10.10.10">
    <property type="entry name" value="Winged helix-like DNA-binding domain superfamily/Winged helix DNA-binding domain"/>
    <property type="match status" value="2"/>
</dbReference>
<dbReference type="Pfam" id="PF01978">
    <property type="entry name" value="TrmB"/>
    <property type="match status" value="1"/>
</dbReference>
<dbReference type="InterPro" id="IPR016032">
    <property type="entry name" value="Sig_transdc_resp-reg_C-effctor"/>
</dbReference>
<gene>
    <name evidence="2" type="ORF">GCM10018781_38440</name>
</gene>
<dbReference type="Proteomes" id="UP000617734">
    <property type="component" value="Unassembled WGS sequence"/>
</dbReference>